<evidence type="ECO:0000313" key="2">
    <source>
        <dbReference type="Proteomes" id="UP000053477"/>
    </source>
</evidence>
<dbReference type="InParanoid" id="A0A0H2RJW7"/>
<evidence type="ECO:0000313" key="1">
    <source>
        <dbReference type="EMBL" id="KLO05081.1"/>
    </source>
</evidence>
<name>A0A0H2RJW7_9AGAM</name>
<sequence length="119" mass="13915">MSSTTRFVDMQNYISPFRYSDPINNLILETMKQALYSWVSAEESRKAKFQGVWEVYDEKVLKEYSQDRNGNQIEMRTATLSVVKYGKHVEDGVQSHMFEWTVRVNGNNIISLDEPQLVQ</sequence>
<keyword evidence="2" id="KW-1185">Reference proteome</keyword>
<dbReference type="Proteomes" id="UP000053477">
    <property type="component" value="Unassembled WGS sequence"/>
</dbReference>
<gene>
    <name evidence="1" type="ORF">SCHPADRAFT_896546</name>
</gene>
<reference evidence="1 2" key="1">
    <citation type="submission" date="2015-04" db="EMBL/GenBank/DDBJ databases">
        <title>Complete genome sequence of Schizopora paradoxa KUC8140, a cosmopolitan wood degrader in East Asia.</title>
        <authorList>
            <consortium name="DOE Joint Genome Institute"/>
            <person name="Min B."/>
            <person name="Park H."/>
            <person name="Jang Y."/>
            <person name="Kim J.-J."/>
            <person name="Kim K.H."/>
            <person name="Pangilinan J."/>
            <person name="Lipzen A."/>
            <person name="Riley R."/>
            <person name="Grigoriev I.V."/>
            <person name="Spatafora J.W."/>
            <person name="Choi I.-G."/>
        </authorList>
    </citation>
    <scope>NUCLEOTIDE SEQUENCE [LARGE SCALE GENOMIC DNA]</scope>
    <source>
        <strain evidence="1 2">KUC8140</strain>
    </source>
</reference>
<proteinExistence type="predicted"/>
<accession>A0A0H2RJW7</accession>
<protein>
    <submittedName>
        <fullName evidence="1">Uncharacterized protein</fullName>
    </submittedName>
</protein>
<dbReference type="EMBL" id="KQ086367">
    <property type="protein sequence ID" value="KLO05081.1"/>
    <property type="molecule type" value="Genomic_DNA"/>
</dbReference>
<organism evidence="1 2">
    <name type="scientific">Schizopora paradoxa</name>
    <dbReference type="NCBI Taxonomy" id="27342"/>
    <lineage>
        <taxon>Eukaryota</taxon>
        <taxon>Fungi</taxon>
        <taxon>Dikarya</taxon>
        <taxon>Basidiomycota</taxon>
        <taxon>Agaricomycotina</taxon>
        <taxon>Agaricomycetes</taxon>
        <taxon>Hymenochaetales</taxon>
        <taxon>Schizoporaceae</taxon>
        <taxon>Schizopora</taxon>
    </lineage>
</organism>
<dbReference type="AlphaFoldDB" id="A0A0H2RJW7"/>